<dbReference type="SUPFAM" id="SSF64182">
    <property type="entry name" value="DHH phosphoesterases"/>
    <property type="match status" value="1"/>
</dbReference>
<dbReference type="SMART" id="SM01131">
    <property type="entry name" value="DHHA2"/>
    <property type="match status" value="1"/>
</dbReference>
<dbReference type="InterPro" id="IPR001667">
    <property type="entry name" value="DDH_dom"/>
</dbReference>
<dbReference type="NCBIfam" id="NF003877">
    <property type="entry name" value="PRK05427.1"/>
    <property type="match status" value="1"/>
</dbReference>
<gene>
    <name evidence="9" type="primary">ppaC</name>
    <name evidence="9" type="ORF">HMPREF9257_1170</name>
</gene>
<feature type="domain" description="DHHA2" evidence="8">
    <location>
        <begin position="181"/>
        <end position="307"/>
    </location>
</feature>
<dbReference type="Gene3D" id="3.90.1640.10">
    <property type="entry name" value="inorganic pyrophosphatase (n-terminal core)"/>
    <property type="match status" value="1"/>
</dbReference>
<organism evidence="9 10">
    <name type="scientific">Eremococcus coleocola ACS-139-V-Col8</name>
    <dbReference type="NCBI Taxonomy" id="908337"/>
    <lineage>
        <taxon>Bacteria</taxon>
        <taxon>Bacillati</taxon>
        <taxon>Bacillota</taxon>
        <taxon>Bacilli</taxon>
        <taxon>Lactobacillales</taxon>
        <taxon>Aerococcaceae</taxon>
        <taxon>Eremococcus</taxon>
    </lineage>
</organism>
<dbReference type="InterPro" id="IPR038763">
    <property type="entry name" value="DHH_sf"/>
</dbReference>
<dbReference type="GO" id="GO:0004427">
    <property type="term" value="F:inorganic diphosphate phosphatase activity"/>
    <property type="evidence" value="ECO:0007669"/>
    <property type="project" value="UniProtKB-EC"/>
</dbReference>
<sequence>MGKKLVFGHKNPDTDALSAAVAMAYYLERIGEEAEAVALGKANDESKFAFDYFKVSLPRIVSSVADEVEEVVLVDHNEPIQSVDDLDQVTVIQVVDHHRIFGFNTGQPLYYRAEPIGSTSSVLYKMFQEKDIDIPQAIAGLMLSAIISDTLLLKSPTCTKEDIDIANELAKIAEVNLNEYGLELLKAGTNIASQSEDQILNGDAKNFEMDDQKIRVGQVNIIGFDEILDRKAALLAEMEKAVAQDDLSLFLFVATDVLDSNSIGLVAGNKASLAEKAFKQSLKEQQIDLPGVVSRKKQIIPPLTEAFTEE</sequence>
<dbReference type="RefSeq" id="WP_006418411.1">
    <property type="nucleotide sequence ID" value="NZ_AENN01000015.1"/>
</dbReference>
<dbReference type="Proteomes" id="UP000005990">
    <property type="component" value="Unassembled WGS sequence"/>
</dbReference>
<evidence type="ECO:0000256" key="1">
    <source>
        <dbReference type="ARBA" id="ARBA00001936"/>
    </source>
</evidence>
<proteinExistence type="predicted"/>
<reference evidence="9 10" key="1">
    <citation type="submission" date="2010-10" db="EMBL/GenBank/DDBJ databases">
        <authorList>
            <person name="Durkin A.S."/>
            <person name="Madupu R."/>
            <person name="Torralba M."/>
            <person name="Gillis M."/>
            <person name="Methe B."/>
            <person name="Sutton G."/>
            <person name="Nelson K.E."/>
        </authorList>
    </citation>
    <scope>NUCLEOTIDE SEQUENCE [LARGE SCALE GENOMIC DNA]</scope>
    <source>
        <strain evidence="9 10">ACS-139-V-Col8</strain>
    </source>
</reference>
<dbReference type="InterPro" id="IPR038222">
    <property type="entry name" value="DHHA2_dom_sf"/>
</dbReference>
<keyword evidence="4 9" id="KW-0378">Hydrolase</keyword>
<evidence type="ECO:0000256" key="2">
    <source>
        <dbReference type="ARBA" id="ARBA00012146"/>
    </source>
</evidence>
<dbReference type="Pfam" id="PF02833">
    <property type="entry name" value="DHHA2"/>
    <property type="match status" value="1"/>
</dbReference>
<evidence type="ECO:0000259" key="8">
    <source>
        <dbReference type="SMART" id="SM01131"/>
    </source>
</evidence>
<evidence type="ECO:0000313" key="9">
    <source>
        <dbReference type="EMBL" id="EFR31208.1"/>
    </source>
</evidence>
<name>E4KQ17_9LACT</name>
<evidence type="ECO:0000256" key="6">
    <source>
        <dbReference type="ARBA" id="ARBA00032535"/>
    </source>
</evidence>
<dbReference type="FunFam" id="3.90.1640.10:FF:000001">
    <property type="entry name" value="Probable manganese-dependent inorganic pyrophosphatase"/>
    <property type="match status" value="1"/>
</dbReference>
<evidence type="ECO:0000256" key="3">
    <source>
        <dbReference type="ARBA" id="ARBA00022723"/>
    </source>
</evidence>
<dbReference type="GO" id="GO:0046872">
    <property type="term" value="F:metal ion binding"/>
    <property type="evidence" value="ECO:0007669"/>
    <property type="project" value="UniProtKB-KW"/>
</dbReference>
<dbReference type="PANTHER" id="PTHR47618">
    <property type="entry name" value="BIFUNCTIONAL OLIGORIBONUCLEASE AND PAP PHOSPHATASE NRNA"/>
    <property type="match status" value="1"/>
</dbReference>
<comment type="caution">
    <text evidence="9">The sequence shown here is derived from an EMBL/GenBank/DDBJ whole genome shotgun (WGS) entry which is preliminary data.</text>
</comment>
<protein>
    <recommendedName>
        <fullName evidence="2">inorganic diphosphatase</fullName>
        <ecNumber evidence="2">3.6.1.1</ecNumber>
    </recommendedName>
    <alternativeName>
        <fullName evidence="6">Pyrophosphate phospho-hydrolase</fullName>
    </alternativeName>
</protein>
<evidence type="ECO:0000256" key="5">
    <source>
        <dbReference type="ARBA" id="ARBA00023211"/>
    </source>
</evidence>
<comment type="catalytic activity">
    <reaction evidence="7">
        <text>diphosphate + H2O = 2 phosphate + H(+)</text>
        <dbReference type="Rhea" id="RHEA:24576"/>
        <dbReference type="ChEBI" id="CHEBI:15377"/>
        <dbReference type="ChEBI" id="CHEBI:15378"/>
        <dbReference type="ChEBI" id="CHEBI:33019"/>
        <dbReference type="ChEBI" id="CHEBI:43474"/>
        <dbReference type="EC" id="3.6.1.1"/>
    </reaction>
</comment>
<keyword evidence="3" id="KW-0479">Metal-binding</keyword>
<dbReference type="EC" id="3.6.1.1" evidence="2"/>
<evidence type="ECO:0000256" key="7">
    <source>
        <dbReference type="ARBA" id="ARBA00047820"/>
    </source>
</evidence>
<evidence type="ECO:0000313" key="10">
    <source>
        <dbReference type="Proteomes" id="UP000005990"/>
    </source>
</evidence>
<accession>E4KQ17</accession>
<dbReference type="AlphaFoldDB" id="E4KQ17"/>
<comment type="cofactor">
    <cofactor evidence="1">
        <name>Mn(2+)</name>
        <dbReference type="ChEBI" id="CHEBI:29035"/>
    </cofactor>
</comment>
<evidence type="ECO:0000256" key="4">
    <source>
        <dbReference type="ARBA" id="ARBA00022801"/>
    </source>
</evidence>
<dbReference type="EMBL" id="AENN01000015">
    <property type="protein sequence ID" value="EFR31208.1"/>
    <property type="molecule type" value="Genomic_DNA"/>
</dbReference>
<dbReference type="STRING" id="908337.HMPREF9257_1170"/>
<dbReference type="eggNOG" id="COG1227">
    <property type="taxonomic scope" value="Bacteria"/>
</dbReference>
<dbReference type="OrthoDB" id="9766150at2"/>
<keyword evidence="5" id="KW-0464">Manganese</keyword>
<keyword evidence="10" id="KW-1185">Reference proteome</keyword>
<dbReference type="PANTHER" id="PTHR47618:SF1">
    <property type="entry name" value="BIFUNCTIONAL OLIGORIBONUCLEASE AND PAP PHOSPHATASE NRNA"/>
    <property type="match status" value="1"/>
</dbReference>
<dbReference type="InterPro" id="IPR004097">
    <property type="entry name" value="DHHA2"/>
</dbReference>
<dbReference type="Pfam" id="PF01368">
    <property type="entry name" value="DHH"/>
    <property type="match status" value="1"/>
</dbReference>
<dbReference type="GO" id="GO:0005737">
    <property type="term" value="C:cytoplasm"/>
    <property type="evidence" value="ECO:0007669"/>
    <property type="project" value="InterPro"/>
</dbReference>
<dbReference type="Gene3D" id="3.10.310.20">
    <property type="entry name" value="DHHA2 domain"/>
    <property type="match status" value="1"/>
</dbReference>
<dbReference type="InterPro" id="IPR051319">
    <property type="entry name" value="Oligoribo/pAp-PDE_c-di-AMP_PDE"/>
</dbReference>